<dbReference type="AlphaFoldDB" id="A0A179GPF3"/>
<dbReference type="EMBL" id="LSBI01000002">
    <property type="protein sequence ID" value="OAQ93037.1"/>
    <property type="molecule type" value="Genomic_DNA"/>
</dbReference>
<gene>
    <name evidence="2" type="ORF">VFPBJ_07324</name>
    <name evidence="3" type="ORF">VFPFJ_02198</name>
</gene>
<evidence type="ECO:0000313" key="4">
    <source>
        <dbReference type="Proteomes" id="UP000078240"/>
    </source>
</evidence>
<sequence length="104" mass="11158">MWTGAGFGAGLGWLRSPTPGFEPRRKRQPVTNSPPGLLASCARPAGWRGKPPGSKWKGRRTLLLACLPARARERPACAFWGGQGGGKGSERRMASGFAYFGCRI</sequence>
<reference evidence="2 4" key="1">
    <citation type="submission" date="2016-01" db="EMBL/GenBank/DDBJ databases">
        <title>Biosynthesis of antibiotic leucinostatins and their inhibition on Phytophthora in bio-control Purpureocillium lilacinum.</title>
        <authorList>
            <person name="Wang G."/>
            <person name="Liu Z."/>
            <person name="Lin R."/>
            <person name="Li E."/>
            <person name="Mao Z."/>
            <person name="Ling J."/>
            <person name="Yin W."/>
            <person name="Xie B."/>
        </authorList>
    </citation>
    <scope>NUCLEOTIDE SEQUENCE [LARGE SCALE GENOMIC DNA]</scope>
    <source>
        <strain evidence="2">PLBJ-1</strain>
        <strain evidence="3">PLFJ-1</strain>
    </source>
</reference>
<dbReference type="Proteomes" id="UP000078240">
    <property type="component" value="Unassembled WGS sequence"/>
</dbReference>
<feature type="compositionally biased region" description="Gly residues" evidence="1">
    <location>
        <begin position="1"/>
        <end position="11"/>
    </location>
</feature>
<feature type="region of interest" description="Disordered" evidence="1">
    <location>
        <begin position="1"/>
        <end position="54"/>
    </location>
</feature>
<accession>A0A179GPF3</accession>
<proteinExistence type="predicted"/>
<organism evidence="2 4">
    <name type="scientific">Purpureocillium lilacinum</name>
    <name type="common">Paecilomyces lilacinus</name>
    <dbReference type="NCBI Taxonomy" id="33203"/>
    <lineage>
        <taxon>Eukaryota</taxon>
        <taxon>Fungi</taxon>
        <taxon>Dikarya</taxon>
        <taxon>Ascomycota</taxon>
        <taxon>Pezizomycotina</taxon>
        <taxon>Sordariomycetes</taxon>
        <taxon>Hypocreomycetidae</taxon>
        <taxon>Hypocreales</taxon>
        <taxon>Ophiocordycipitaceae</taxon>
        <taxon>Purpureocillium</taxon>
    </lineage>
</organism>
<name>A0A179GPF3_PURLI</name>
<evidence type="ECO:0000256" key="1">
    <source>
        <dbReference type="SAM" id="MobiDB-lite"/>
    </source>
</evidence>
<comment type="caution">
    <text evidence="2">The sequence shown here is derived from an EMBL/GenBank/DDBJ whole genome shotgun (WGS) entry which is preliminary data.</text>
</comment>
<dbReference type="Proteomes" id="UP000078340">
    <property type="component" value="Unassembled WGS sequence"/>
</dbReference>
<evidence type="ECO:0000313" key="2">
    <source>
        <dbReference type="EMBL" id="OAQ79203.1"/>
    </source>
</evidence>
<protein>
    <submittedName>
        <fullName evidence="2">Uncharacterized protein</fullName>
    </submittedName>
</protein>
<dbReference type="EMBL" id="LSBH01000005">
    <property type="protein sequence ID" value="OAQ79203.1"/>
    <property type="molecule type" value="Genomic_DNA"/>
</dbReference>
<evidence type="ECO:0000313" key="3">
    <source>
        <dbReference type="EMBL" id="OAQ93037.1"/>
    </source>
</evidence>